<protein>
    <submittedName>
        <fullName evidence="6">Uroporphyrinogen-III synthase</fullName>
    </submittedName>
</protein>
<dbReference type="Pfam" id="PF01590">
    <property type="entry name" value="GAF"/>
    <property type="match status" value="1"/>
</dbReference>
<dbReference type="GO" id="GO:0004852">
    <property type="term" value="F:uroporphyrinogen-III synthase activity"/>
    <property type="evidence" value="ECO:0007669"/>
    <property type="project" value="InterPro"/>
</dbReference>
<evidence type="ECO:0000313" key="6">
    <source>
        <dbReference type="EMBL" id="SEG70262.1"/>
    </source>
</evidence>
<feature type="domain" description="ANTAR" evidence="5">
    <location>
        <begin position="487"/>
        <end position="548"/>
    </location>
</feature>
<gene>
    <name evidence="6" type="ORF">SAMN05421819_4423</name>
</gene>
<keyword evidence="7" id="KW-1185">Reference proteome</keyword>
<name>A0A1H6CBJ5_9BACT</name>
<dbReference type="OrthoDB" id="9775656at2"/>
<dbReference type="InterPro" id="IPR003754">
    <property type="entry name" value="4pyrrol_synth_uPrphyn_synth"/>
</dbReference>
<dbReference type="PANTHER" id="PTHR40082:SF1">
    <property type="entry name" value="BLR5956 PROTEIN"/>
    <property type="match status" value="1"/>
</dbReference>
<dbReference type="CDD" id="cd06578">
    <property type="entry name" value="HemD"/>
    <property type="match status" value="1"/>
</dbReference>
<dbReference type="SMART" id="SM01012">
    <property type="entry name" value="ANTAR"/>
    <property type="match status" value="1"/>
</dbReference>
<dbReference type="Proteomes" id="UP000236728">
    <property type="component" value="Unassembled WGS sequence"/>
</dbReference>
<dbReference type="GO" id="GO:0016301">
    <property type="term" value="F:kinase activity"/>
    <property type="evidence" value="ECO:0007669"/>
    <property type="project" value="UniProtKB-KW"/>
</dbReference>
<organism evidence="6 7">
    <name type="scientific">Bryocella elongata</name>
    <dbReference type="NCBI Taxonomy" id="863522"/>
    <lineage>
        <taxon>Bacteria</taxon>
        <taxon>Pseudomonadati</taxon>
        <taxon>Acidobacteriota</taxon>
        <taxon>Terriglobia</taxon>
        <taxon>Terriglobales</taxon>
        <taxon>Acidobacteriaceae</taxon>
        <taxon>Bryocella</taxon>
    </lineage>
</organism>
<dbReference type="InterPro" id="IPR029016">
    <property type="entry name" value="GAF-like_dom_sf"/>
</dbReference>
<keyword evidence="1" id="KW-0808">Transferase</keyword>
<dbReference type="Gene3D" id="3.30.450.40">
    <property type="match status" value="1"/>
</dbReference>
<dbReference type="Gene3D" id="3.40.50.10090">
    <property type="match status" value="2"/>
</dbReference>
<dbReference type="Pfam" id="PF02602">
    <property type="entry name" value="HEM4"/>
    <property type="match status" value="1"/>
</dbReference>
<dbReference type="SUPFAM" id="SSF55781">
    <property type="entry name" value="GAF domain-like"/>
    <property type="match status" value="1"/>
</dbReference>
<dbReference type="SMART" id="SM00065">
    <property type="entry name" value="GAF"/>
    <property type="match status" value="1"/>
</dbReference>
<evidence type="ECO:0000259" key="5">
    <source>
        <dbReference type="PROSITE" id="PS50921"/>
    </source>
</evidence>
<dbReference type="InterPro" id="IPR011006">
    <property type="entry name" value="CheY-like_superfamily"/>
</dbReference>
<dbReference type="SUPFAM" id="SSF69618">
    <property type="entry name" value="HemD-like"/>
    <property type="match status" value="1"/>
</dbReference>
<keyword evidence="4" id="KW-0804">Transcription</keyword>
<dbReference type="AlphaFoldDB" id="A0A1H6CBJ5"/>
<dbReference type="EMBL" id="FNVA01000009">
    <property type="protein sequence ID" value="SEG70262.1"/>
    <property type="molecule type" value="Genomic_DNA"/>
</dbReference>
<dbReference type="Pfam" id="PF03861">
    <property type="entry name" value="ANTAR"/>
    <property type="match status" value="1"/>
</dbReference>
<dbReference type="InterPro" id="IPR036108">
    <property type="entry name" value="4pyrrol_syn_uPrphyn_synt_sf"/>
</dbReference>
<dbReference type="InterPro" id="IPR005561">
    <property type="entry name" value="ANTAR"/>
</dbReference>
<dbReference type="RefSeq" id="WP_103935247.1">
    <property type="nucleotide sequence ID" value="NZ_FNVA01000009.1"/>
</dbReference>
<dbReference type="InterPro" id="IPR036388">
    <property type="entry name" value="WH-like_DNA-bd_sf"/>
</dbReference>
<proteinExistence type="predicted"/>
<keyword evidence="2" id="KW-0418">Kinase</keyword>
<evidence type="ECO:0000313" key="7">
    <source>
        <dbReference type="Proteomes" id="UP000236728"/>
    </source>
</evidence>
<reference evidence="6 7" key="1">
    <citation type="submission" date="2016-10" db="EMBL/GenBank/DDBJ databases">
        <authorList>
            <person name="de Groot N.N."/>
        </authorList>
    </citation>
    <scope>NUCLEOTIDE SEQUENCE [LARGE SCALE GENOMIC DNA]</scope>
    <source>
        <strain evidence="6 7">DSM 22489</strain>
    </source>
</reference>
<dbReference type="Gene3D" id="1.10.10.10">
    <property type="entry name" value="Winged helix-like DNA-binding domain superfamily/Winged helix DNA-binding domain"/>
    <property type="match status" value="1"/>
</dbReference>
<dbReference type="InterPro" id="IPR039793">
    <property type="entry name" value="UROS/Hem4"/>
</dbReference>
<dbReference type="GO" id="GO:0003723">
    <property type="term" value="F:RNA binding"/>
    <property type="evidence" value="ECO:0007669"/>
    <property type="project" value="InterPro"/>
</dbReference>
<accession>A0A1H6CBJ5</accession>
<evidence type="ECO:0000256" key="2">
    <source>
        <dbReference type="ARBA" id="ARBA00022777"/>
    </source>
</evidence>
<evidence type="ECO:0000256" key="1">
    <source>
        <dbReference type="ARBA" id="ARBA00022679"/>
    </source>
</evidence>
<dbReference type="InterPro" id="IPR003018">
    <property type="entry name" value="GAF"/>
</dbReference>
<sequence length="561" mass="62084">MPHASFDGLRVLSLESRRAREVEKLIRTYNGEAIVVPSMREISLTSNTVALEFGRRLLAGEFDAIVFMTGVGVAKLVETLSSTFDKESILAELRKREIIARGVKPLQVLRELNVSAAVTTAEPSTWREVVAQMEKKYGERLSAMSVAVQEYGATNPELIAELVARCDEVMKVPLYQWGLPLDIAPLQQTVRDLIDGNIDVVLFMTAVQVIHLFQVATEMGVATELRSALNATAVISVGPTTTEEILHYGFKPDFEPSRPRMGFMINEAAQYSGKVLAAKRSRVPEDEVSSLLDVPRPNLPAESAPLAVQHTHAVPQVAYSTPTMAGFRDGLAPLDVLEQVSSSLTSSDPLHVVLSRIVACVCAIVPCDSCFIYTLEEDKLVLRASRNPHVGDIDQFRIAVGQGVTGWVAEHREPVAISERASDDPRFAAFMQIPEDTFEAMLCVPVLCAGGVVGVLNLQHRKPYHHTELERRLLATIGVLVGAEIERARLETVNLQLTDRLESRKVIDRAKGLLQRDLKISEDEAYRMMQKESRQRRRSMREVAEAILLSESMRNPRASAT</sequence>
<dbReference type="PROSITE" id="PS50921">
    <property type="entry name" value="ANTAR"/>
    <property type="match status" value="1"/>
</dbReference>
<evidence type="ECO:0000256" key="3">
    <source>
        <dbReference type="ARBA" id="ARBA00023015"/>
    </source>
</evidence>
<dbReference type="SUPFAM" id="SSF52172">
    <property type="entry name" value="CheY-like"/>
    <property type="match status" value="1"/>
</dbReference>
<dbReference type="GO" id="GO:0006780">
    <property type="term" value="P:uroporphyrinogen III biosynthetic process"/>
    <property type="evidence" value="ECO:0007669"/>
    <property type="project" value="InterPro"/>
</dbReference>
<dbReference type="PANTHER" id="PTHR40082">
    <property type="entry name" value="BLR5956 PROTEIN"/>
    <property type="match status" value="1"/>
</dbReference>
<keyword evidence="3" id="KW-0805">Transcription regulation</keyword>
<evidence type="ECO:0000256" key="4">
    <source>
        <dbReference type="ARBA" id="ARBA00023163"/>
    </source>
</evidence>